<dbReference type="GO" id="GO:0016020">
    <property type="term" value="C:membrane"/>
    <property type="evidence" value="ECO:0007669"/>
    <property type="project" value="InterPro"/>
</dbReference>
<dbReference type="EMBL" id="CADIKB010000047">
    <property type="protein sequence ID" value="CAB3733688.1"/>
    <property type="molecule type" value="Genomic_DNA"/>
</dbReference>
<accession>A0A6J5CEC9</accession>
<dbReference type="Proteomes" id="UP000494249">
    <property type="component" value="Unassembled WGS sequence"/>
</dbReference>
<keyword evidence="1" id="KW-0732">Signal</keyword>
<gene>
    <name evidence="3" type="ORF">LMG22037_05817</name>
</gene>
<evidence type="ECO:0000313" key="3">
    <source>
        <dbReference type="EMBL" id="CAB3733688.1"/>
    </source>
</evidence>
<dbReference type="InterPro" id="IPR033900">
    <property type="entry name" value="Gram_neg_porin_domain"/>
</dbReference>
<dbReference type="RefSeq" id="WP_035483072.1">
    <property type="nucleotide sequence ID" value="NZ_CADFGL010000045.1"/>
</dbReference>
<dbReference type="GO" id="GO:0015288">
    <property type="term" value="F:porin activity"/>
    <property type="evidence" value="ECO:0007669"/>
    <property type="project" value="InterPro"/>
</dbReference>
<sequence>MKRAVMCAAVLGVISASANAQSSVTLFGIIDNGVTYRGMSKVSVNSYHKTFGYENVLDHFDLTW</sequence>
<protein>
    <recommendedName>
        <fullName evidence="2">Porin domain-containing protein</fullName>
    </recommendedName>
</protein>
<evidence type="ECO:0000313" key="4">
    <source>
        <dbReference type="Proteomes" id="UP000494249"/>
    </source>
</evidence>
<dbReference type="Pfam" id="PF13609">
    <property type="entry name" value="Porin_4"/>
    <property type="match status" value="1"/>
</dbReference>
<proteinExistence type="predicted"/>
<feature type="signal peptide" evidence="1">
    <location>
        <begin position="1"/>
        <end position="20"/>
    </location>
</feature>
<feature type="chain" id="PRO_5027091764" description="Porin domain-containing protein" evidence="1">
    <location>
        <begin position="21"/>
        <end position="64"/>
    </location>
</feature>
<dbReference type="AlphaFoldDB" id="A0A6J5CEC9"/>
<organism evidence="3 4">
    <name type="scientific">Paraburkholderia phenoliruptrix</name>
    <dbReference type="NCBI Taxonomy" id="252970"/>
    <lineage>
        <taxon>Bacteria</taxon>
        <taxon>Pseudomonadati</taxon>
        <taxon>Pseudomonadota</taxon>
        <taxon>Betaproteobacteria</taxon>
        <taxon>Burkholderiales</taxon>
        <taxon>Burkholderiaceae</taxon>
        <taxon>Paraburkholderia</taxon>
    </lineage>
</organism>
<name>A0A6J5CEC9_9BURK</name>
<reference evidence="3 4" key="1">
    <citation type="submission" date="2020-04" db="EMBL/GenBank/DDBJ databases">
        <authorList>
            <person name="De Canck E."/>
        </authorList>
    </citation>
    <scope>NUCLEOTIDE SEQUENCE [LARGE SCALE GENOMIC DNA]</scope>
    <source>
        <strain evidence="3 4">LMG 22037</strain>
    </source>
</reference>
<feature type="domain" description="Porin" evidence="2">
    <location>
        <begin position="8"/>
        <end position="39"/>
    </location>
</feature>
<evidence type="ECO:0000259" key="2">
    <source>
        <dbReference type="Pfam" id="PF13609"/>
    </source>
</evidence>
<evidence type="ECO:0000256" key="1">
    <source>
        <dbReference type="SAM" id="SignalP"/>
    </source>
</evidence>